<keyword evidence="5" id="KW-1185">Reference proteome</keyword>
<name>A0AA41S0F5_PAPNU</name>
<dbReference type="Pfam" id="PF02458">
    <property type="entry name" value="Transferase"/>
    <property type="match status" value="1"/>
</dbReference>
<dbReference type="InterPro" id="IPR023213">
    <property type="entry name" value="CAT-like_dom_sf"/>
</dbReference>
<dbReference type="Proteomes" id="UP001177140">
    <property type="component" value="Unassembled WGS sequence"/>
</dbReference>
<comment type="caution">
    <text evidence="4">The sequence shown here is derived from an EMBL/GenBank/DDBJ whole genome shotgun (WGS) entry which is preliminary data.</text>
</comment>
<dbReference type="EMBL" id="JAJJMA010071534">
    <property type="protein sequence ID" value="MCL7027732.1"/>
    <property type="molecule type" value="Genomic_DNA"/>
</dbReference>
<evidence type="ECO:0000313" key="4">
    <source>
        <dbReference type="EMBL" id="MCL7027732.1"/>
    </source>
</evidence>
<evidence type="ECO:0000313" key="5">
    <source>
        <dbReference type="Proteomes" id="UP001177140"/>
    </source>
</evidence>
<evidence type="ECO:0000256" key="2">
    <source>
        <dbReference type="ARBA" id="ARBA00022679"/>
    </source>
</evidence>
<gene>
    <name evidence="4" type="ORF">MKW94_029039</name>
</gene>
<keyword evidence="2" id="KW-0808">Transferase</keyword>
<dbReference type="GO" id="GO:0016746">
    <property type="term" value="F:acyltransferase activity"/>
    <property type="evidence" value="ECO:0007669"/>
    <property type="project" value="UniProtKB-KW"/>
</dbReference>
<sequence length="457" mass="50992">MVLKVEIVSGETIKPSLPTPLNKRRYKLSYIDQGNLPHPPIPLLLFYSGANADVAEQCGLLKKSLSETLARFYPLAGEIKDNLTIECNDNGAYYVETRVNCHLSEALTHPEANILKQFLPSYDLHFRSGNSSSTTSDELNLRDLIQLVIQVNMFVCGGMAIGISMCHKIGDLASMTAFLDSWARTSRCETISTMDGQEMVTPHFHSASLFPPKEILSSCTFKKLSARDKHVTKRFVFDASRIAALKAKATNPLYVKNPTRVESVTALIWKCASRVGIIASSESTSKQSIAFIPVNLRGRMVPPMPKHLIGNLVQIAVATTTTTTAANARAKEEDLSYLVQLLRDGIGKINNETVKQIQAYNDGELGEFFRDVYGRYSKGEVNLNTIISWCRFPFYEADFGWGKPHWVCSVEMEGKNVHILMDTKDGNGVEAWVTFANQRQMDEFSSLIDREFEISVI</sequence>
<dbReference type="Gene3D" id="3.30.559.10">
    <property type="entry name" value="Chloramphenicol acetyltransferase-like domain"/>
    <property type="match status" value="2"/>
</dbReference>
<keyword evidence="3" id="KW-0012">Acyltransferase</keyword>
<organism evidence="4 5">
    <name type="scientific">Papaver nudicaule</name>
    <name type="common">Iceland poppy</name>
    <dbReference type="NCBI Taxonomy" id="74823"/>
    <lineage>
        <taxon>Eukaryota</taxon>
        <taxon>Viridiplantae</taxon>
        <taxon>Streptophyta</taxon>
        <taxon>Embryophyta</taxon>
        <taxon>Tracheophyta</taxon>
        <taxon>Spermatophyta</taxon>
        <taxon>Magnoliopsida</taxon>
        <taxon>Ranunculales</taxon>
        <taxon>Papaveraceae</taxon>
        <taxon>Papaveroideae</taxon>
        <taxon>Papaver</taxon>
    </lineage>
</organism>
<proteinExistence type="inferred from homology"/>
<protein>
    <recommendedName>
        <fullName evidence="6">Vinorine synthase-like</fullName>
    </recommendedName>
</protein>
<evidence type="ECO:0008006" key="6">
    <source>
        <dbReference type="Google" id="ProtNLM"/>
    </source>
</evidence>
<dbReference type="AlphaFoldDB" id="A0AA41S0F5"/>
<evidence type="ECO:0000256" key="3">
    <source>
        <dbReference type="ARBA" id="ARBA00023315"/>
    </source>
</evidence>
<dbReference type="PANTHER" id="PTHR31623:SF17">
    <property type="entry name" value="F21J9.9"/>
    <property type="match status" value="1"/>
</dbReference>
<comment type="similarity">
    <text evidence="1">Belongs to the plant acyltransferase family.</text>
</comment>
<accession>A0AA41S0F5</accession>
<dbReference type="PANTHER" id="PTHR31623">
    <property type="entry name" value="F21J9.9"/>
    <property type="match status" value="1"/>
</dbReference>
<evidence type="ECO:0000256" key="1">
    <source>
        <dbReference type="ARBA" id="ARBA00009861"/>
    </source>
</evidence>
<reference evidence="4" key="1">
    <citation type="submission" date="2022-03" db="EMBL/GenBank/DDBJ databases">
        <title>A functionally conserved STORR gene fusion in Papaver species that diverged 16.8 million years ago.</title>
        <authorList>
            <person name="Catania T."/>
        </authorList>
    </citation>
    <scope>NUCLEOTIDE SEQUENCE</scope>
    <source>
        <strain evidence="4">S-191538</strain>
    </source>
</reference>